<sequence>MLLLKIYVQCKTFLQSKEGASGIEYAVIAAMVAVALAAFVTPISTQVTALMTTIQNAITPTP</sequence>
<evidence type="ECO:0000313" key="1">
    <source>
        <dbReference type="EMBL" id="MDR6712003.1"/>
    </source>
</evidence>
<gene>
    <name evidence="1" type="ORF">J2W83_001598</name>
</gene>
<dbReference type="EMBL" id="JAVDTH010000006">
    <property type="protein sequence ID" value="MDR6712003.1"/>
    <property type="molecule type" value="Genomic_DNA"/>
</dbReference>
<evidence type="ECO:0000313" key="2">
    <source>
        <dbReference type="Proteomes" id="UP001259587"/>
    </source>
</evidence>
<keyword evidence="2" id="KW-1185">Reference proteome</keyword>
<reference evidence="1" key="1">
    <citation type="submission" date="2023-07" db="EMBL/GenBank/DDBJ databases">
        <title>Sorghum-associated microbial communities from plants grown in Nebraska, USA.</title>
        <authorList>
            <person name="Schachtman D."/>
        </authorList>
    </citation>
    <scope>NUCLEOTIDE SEQUENCE</scope>
    <source>
        <strain evidence="1">BE56</strain>
    </source>
</reference>
<proteinExistence type="predicted"/>
<accession>A0ACC6K0M4</accession>
<name>A0ACC6K0M4_9PSED</name>
<comment type="caution">
    <text evidence="1">The sequence shown here is derived from an EMBL/GenBank/DDBJ whole genome shotgun (WGS) entry which is preliminary data.</text>
</comment>
<dbReference type="Proteomes" id="UP001259587">
    <property type="component" value="Unassembled WGS sequence"/>
</dbReference>
<protein>
    <submittedName>
        <fullName evidence="1">Pilus assembly protein Flp/PilA</fullName>
    </submittedName>
</protein>
<organism evidence="1 2">
    <name type="scientific">Pseudomonas hunanensis</name>
    <dbReference type="NCBI Taxonomy" id="1247546"/>
    <lineage>
        <taxon>Bacteria</taxon>
        <taxon>Pseudomonadati</taxon>
        <taxon>Pseudomonadota</taxon>
        <taxon>Gammaproteobacteria</taxon>
        <taxon>Pseudomonadales</taxon>
        <taxon>Pseudomonadaceae</taxon>
        <taxon>Pseudomonas</taxon>
    </lineage>
</organism>